<dbReference type="GO" id="GO:0051213">
    <property type="term" value="F:dioxygenase activity"/>
    <property type="evidence" value="ECO:0007669"/>
    <property type="project" value="UniProtKB-KW"/>
</dbReference>
<evidence type="ECO:0000313" key="7">
    <source>
        <dbReference type="Proteomes" id="UP001627284"/>
    </source>
</evidence>
<keyword evidence="7" id="KW-1185">Reference proteome</keyword>
<evidence type="ECO:0000256" key="3">
    <source>
        <dbReference type="ARBA" id="ARBA00022964"/>
    </source>
</evidence>
<evidence type="ECO:0000256" key="1">
    <source>
        <dbReference type="ARBA" id="ARBA00022723"/>
    </source>
</evidence>
<organism evidence="6 7">
    <name type="scientific">Solanum stoloniferum</name>
    <dbReference type="NCBI Taxonomy" id="62892"/>
    <lineage>
        <taxon>Eukaryota</taxon>
        <taxon>Viridiplantae</taxon>
        <taxon>Streptophyta</taxon>
        <taxon>Embryophyta</taxon>
        <taxon>Tracheophyta</taxon>
        <taxon>Spermatophyta</taxon>
        <taxon>Magnoliopsida</taxon>
        <taxon>eudicotyledons</taxon>
        <taxon>Gunneridae</taxon>
        <taxon>Pentapetalae</taxon>
        <taxon>asterids</taxon>
        <taxon>lamiids</taxon>
        <taxon>Solanales</taxon>
        <taxon>Solanaceae</taxon>
        <taxon>Solanoideae</taxon>
        <taxon>Solaneae</taxon>
        <taxon>Solanum</taxon>
    </lineage>
</organism>
<dbReference type="PANTHER" id="PTHR11903:SF11">
    <property type="entry name" value="ALPHA-DIOXYGENASE 1"/>
    <property type="match status" value="1"/>
</dbReference>
<proteinExistence type="predicted"/>
<evidence type="ECO:0000313" key="6">
    <source>
        <dbReference type="EMBL" id="KAL3378819.1"/>
    </source>
</evidence>
<dbReference type="PANTHER" id="PTHR11903">
    <property type="entry name" value="PROSTAGLANDIN G/H SYNTHASE"/>
    <property type="match status" value="1"/>
</dbReference>
<keyword evidence="5" id="KW-0408">Iron</keyword>
<keyword evidence="1" id="KW-0479">Metal-binding</keyword>
<dbReference type="GO" id="GO:0046872">
    <property type="term" value="F:metal ion binding"/>
    <property type="evidence" value="ECO:0007669"/>
    <property type="project" value="UniProtKB-KW"/>
</dbReference>
<keyword evidence="4" id="KW-0560">Oxidoreductase</keyword>
<protein>
    <submittedName>
        <fullName evidence="6">Uncharacterized protein</fullName>
    </submittedName>
</protein>
<dbReference type="EMBL" id="JBJKTR010000002">
    <property type="protein sequence ID" value="KAL3378819.1"/>
    <property type="molecule type" value="Genomic_DNA"/>
</dbReference>
<evidence type="ECO:0000256" key="2">
    <source>
        <dbReference type="ARBA" id="ARBA00022821"/>
    </source>
</evidence>
<keyword evidence="3" id="KW-0223">Dioxygenase</keyword>
<accession>A0ABD2VDM2</accession>
<comment type="caution">
    <text evidence="6">The sequence shown here is derived from an EMBL/GenBank/DDBJ whole genome shotgun (WGS) entry which is preliminary data.</text>
</comment>
<dbReference type="PROSITE" id="PS50292">
    <property type="entry name" value="PEROXIDASE_3"/>
    <property type="match status" value="1"/>
</dbReference>
<dbReference type="GO" id="GO:0006631">
    <property type="term" value="P:fatty acid metabolic process"/>
    <property type="evidence" value="ECO:0007669"/>
    <property type="project" value="UniProtKB-ARBA"/>
</dbReference>
<keyword evidence="2" id="KW-0611">Plant defense</keyword>
<gene>
    <name evidence="6" type="ORF">AABB24_004642</name>
</gene>
<sequence length="361" mass="40941">MIAASWIQFMIHDWIDHLEDTQQIEELRAPEEVASQCPLKSFKFYKSKETPTGFYEIKTGYLNRRTPWWDGSAIYGSDVEILKKVRTFKDGKLKLSENGLLEQDENGKIISGDVRNTWAGLLSLQALFVQEHNLVCDALKKEYPELEDEELYRHARLVTSAVIAKVHTIDWTVELLKTDTLLAAMRANWYGLLGKKFKDTFGHVGGAILGGLVGMKKPENHGVPYSLTEEFVSVYRMHQLLPDKLQLRNIDTTCGPNKSLPLTNEIPMGDLIGGKGEESLSRIGFTKQMVSMGHQACGALELWNYPIWMRDLIAQDVDGTDRPGHVDLPALEIYRDRERSVARYMNFVEGCCKFPSLNGKT</sequence>
<name>A0ABD2VDM2_9SOLN</name>
<evidence type="ECO:0000256" key="5">
    <source>
        <dbReference type="ARBA" id="ARBA00023004"/>
    </source>
</evidence>
<dbReference type="InterPro" id="IPR050783">
    <property type="entry name" value="Oxylipin_biosynth_metab"/>
</dbReference>
<evidence type="ECO:0000256" key="4">
    <source>
        <dbReference type="ARBA" id="ARBA00023002"/>
    </source>
</evidence>
<dbReference type="InterPro" id="IPR037120">
    <property type="entry name" value="Haem_peroxidase_sf_animal"/>
</dbReference>
<dbReference type="SUPFAM" id="SSF48113">
    <property type="entry name" value="Heme-dependent peroxidases"/>
    <property type="match status" value="1"/>
</dbReference>
<dbReference type="InterPro" id="IPR010255">
    <property type="entry name" value="Haem_peroxidase_sf"/>
</dbReference>
<dbReference type="Gene3D" id="1.10.640.10">
    <property type="entry name" value="Haem peroxidase domain superfamily, animal type"/>
    <property type="match status" value="1"/>
</dbReference>
<reference evidence="6 7" key="1">
    <citation type="submission" date="2024-05" db="EMBL/GenBank/DDBJ databases">
        <title>De novo assembly of an allotetraploid wild potato.</title>
        <authorList>
            <person name="Hosaka A.J."/>
        </authorList>
    </citation>
    <scope>NUCLEOTIDE SEQUENCE [LARGE SCALE GENOMIC DNA]</scope>
    <source>
        <tissue evidence="6">Young leaves</tissue>
    </source>
</reference>
<dbReference type="Pfam" id="PF03098">
    <property type="entry name" value="An_peroxidase"/>
    <property type="match status" value="1"/>
</dbReference>
<dbReference type="InterPro" id="IPR019791">
    <property type="entry name" value="Haem_peroxidase_animal"/>
</dbReference>
<dbReference type="Proteomes" id="UP001627284">
    <property type="component" value="Unassembled WGS sequence"/>
</dbReference>
<dbReference type="AlphaFoldDB" id="A0ABD2VDM2"/>
<dbReference type="GO" id="GO:0006952">
    <property type="term" value="P:defense response"/>
    <property type="evidence" value="ECO:0007669"/>
    <property type="project" value="UniProtKB-KW"/>
</dbReference>